<feature type="region of interest" description="Disordered" evidence="1">
    <location>
        <begin position="215"/>
        <end position="235"/>
    </location>
</feature>
<evidence type="ECO:0000313" key="2">
    <source>
        <dbReference type="EnsemblPlants" id="QL11p043072:mrna"/>
    </source>
</evidence>
<evidence type="ECO:0000256" key="1">
    <source>
        <dbReference type="SAM" id="MobiDB-lite"/>
    </source>
</evidence>
<reference evidence="2 3" key="1">
    <citation type="journal article" date="2016" name="G3 (Bethesda)">
        <title>First Draft Assembly and Annotation of the Genome of a California Endemic Oak Quercus lobata Nee (Fagaceae).</title>
        <authorList>
            <person name="Sork V.L."/>
            <person name="Fitz-Gibbon S.T."/>
            <person name="Puiu D."/>
            <person name="Crepeau M."/>
            <person name="Gugger P.F."/>
            <person name="Sherman R."/>
            <person name="Stevens K."/>
            <person name="Langley C.H."/>
            <person name="Pellegrini M."/>
            <person name="Salzberg S.L."/>
        </authorList>
    </citation>
    <scope>NUCLEOTIDE SEQUENCE [LARGE SCALE GENOMIC DNA]</scope>
    <source>
        <strain evidence="2 3">cv. SW786</strain>
    </source>
</reference>
<dbReference type="AlphaFoldDB" id="A0A7N2RDQ3"/>
<dbReference type="Gramene" id="QL11p043072:mrna">
    <property type="protein sequence ID" value="QL11p043072:mrna"/>
    <property type="gene ID" value="QL11p043072"/>
</dbReference>
<dbReference type="InParanoid" id="A0A7N2RDQ3"/>
<protein>
    <submittedName>
        <fullName evidence="2">Uncharacterized protein</fullName>
    </submittedName>
</protein>
<proteinExistence type="predicted"/>
<sequence>MGKGSARRLLFNVEELISGQSCGQFAKSFREGDKFFILQLGSNTYGSFLLISELIHGRHKGSIAVPGGKSGSGWRSFGLHLRKAIDLESLASKQATIGIPKRDASKTFASVVAGNSGGSRKCGTHSYSVGREKCFEQNYAFLVGPVQCSQDLQAQICLEAMPKPYFGKPSPQSVFKILVSYHGDLTHHDQAFKLRFKKSQDVMVLSSVVSASSGANKPVSAVTHPDGAHSAHSDS</sequence>
<feature type="compositionally biased region" description="Basic and acidic residues" evidence="1">
    <location>
        <begin position="226"/>
        <end position="235"/>
    </location>
</feature>
<dbReference type="EnsemblPlants" id="QL11p043072:mrna">
    <property type="protein sequence ID" value="QL11p043072:mrna"/>
    <property type="gene ID" value="QL11p043072"/>
</dbReference>
<dbReference type="EMBL" id="LRBV02000011">
    <property type="status" value="NOT_ANNOTATED_CDS"/>
    <property type="molecule type" value="Genomic_DNA"/>
</dbReference>
<dbReference type="Gene3D" id="3.10.450.700">
    <property type="match status" value="1"/>
</dbReference>
<keyword evidence="3" id="KW-1185">Reference proteome</keyword>
<name>A0A7N2RDQ3_QUELO</name>
<reference evidence="2" key="2">
    <citation type="submission" date="2021-01" db="UniProtKB">
        <authorList>
            <consortium name="EnsemblPlants"/>
        </authorList>
    </citation>
    <scope>IDENTIFICATION</scope>
</reference>
<evidence type="ECO:0000313" key="3">
    <source>
        <dbReference type="Proteomes" id="UP000594261"/>
    </source>
</evidence>
<organism evidence="2 3">
    <name type="scientific">Quercus lobata</name>
    <name type="common">Valley oak</name>
    <dbReference type="NCBI Taxonomy" id="97700"/>
    <lineage>
        <taxon>Eukaryota</taxon>
        <taxon>Viridiplantae</taxon>
        <taxon>Streptophyta</taxon>
        <taxon>Embryophyta</taxon>
        <taxon>Tracheophyta</taxon>
        <taxon>Spermatophyta</taxon>
        <taxon>Magnoliopsida</taxon>
        <taxon>eudicotyledons</taxon>
        <taxon>Gunneridae</taxon>
        <taxon>Pentapetalae</taxon>
        <taxon>rosids</taxon>
        <taxon>fabids</taxon>
        <taxon>Fagales</taxon>
        <taxon>Fagaceae</taxon>
        <taxon>Quercus</taxon>
    </lineage>
</organism>
<accession>A0A7N2RDQ3</accession>
<dbReference type="Proteomes" id="UP000594261">
    <property type="component" value="Chromosome 11"/>
</dbReference>